<keyword evidence="1" id="KW-1133">Transmembrane helix</keyword>
<accession>A0A1H9WAH9</accession>
<dbReference type="STRING" id="1464123.SAMN05444126_13110"/>
<feature type="transmembrane region" description="Helical" evidence="1">
    <location>
        <begin position="149"/>
        <end position="169"/>
    </location>
</feature>
<protein>
    <recommendedName>
        <fullName evidence="4">Chlorophyllase enzyme</fullName>
    </recommendedName>
</protein>
<evidence type="ECO:0000313" key="3">
    <source>
        <dbReference type="Proteomes" id="UP000199318"/>
    </source>
</evidence>
<evidence type="ECO:0008006" key="4">
    <source>
        <dbReference type="Google" id="ProtNLM"/>
    </source>
</evidence>
<sequence length="747" mass="83455">MVARVLKLYLSPLLKQVISRVKQTGSFDVEKTALLGGIWAAGMFAVAIGGAGNPTGYGIFIDIFVYITLHSVLFIAAVSLVGIILSLLFIPVPRLTVGALFYTFALCYWMLEEANIYEPFAAFFSGIYTNAAFALGLLAALIKTPTLNAGIKTAGAAIPAAMISLFLFYSPSIEHEDPGSSFDHMGAVTPIDELSPAADGVYKVDHFTYGNGEDRHRERFADSVGVVTNTVNASAYIDDWEDRRTKFWGFDETELPLNGEVWMPDTEEAEKHPLVLMVHGNHRMENFSEGGYEYLGEMLASQGFIAVSVDQNFLNYSGWSGIPDDDYWLRAWFLLHHLNEIAGMSSEPGNPFFERTDLESTALIGHSRGGQAAAMVGDYERWFADEPAAEVMADVDVQSIISLAPTDTQVDDQRPELFDTSYLSIHGALDGDVHNFHGDRQYGRVNIEPGSDHKRVGVYIAGANHSQFNTDWGRMDMRLPGGLLLNREQLLEPDEQQEAAKVYISAFLRSTLTDERRFDRLFRDPRYGADWLPDTKYVTRMEDGAYQRLVDFNQAENDFSFAGGVSLEADGFDLYDVRQAVNRSGNRKRTEGAVVQFQADGLLSFDLPDDNAEDVLAGEYETFALSMANLDRKLNDEKEEFNFNHVPQVEAVLVMNNGEKKSAALEPFDQIAASIHTQYTRIPAFDDYMREDKYAEAIEPVFGLYEWPLGAFSQEEEVDLSELDRIELRFTDGPGKLMIDDIGFFKK</sequence>
<name>A0A1H9WAH9_9BACI</name>
<comment type="caution">
    <text evidence="2">The sequence shown here is derived from an EMBL/GenBank/DDBJ whole genome shotgun (WGS) entry which is preliminary data.</text>
</comment>
<keyword evidence="1" id="KW-0812">Transmembrane</keyword>
<gene>
    <name evidence="2" type="ORF">SAMN05444126_13110</name>
</gene>
<dbReference type="EMBL" id="FOGV01000031">
    <property type="protein sequence ID" value="SES30956.1"/>
    <property type="molecule type" value="Genomic_DNA"/>
</dbReference>
<proteinExistence type="predicted"/>
<organism evidence="2 3">
    <name type="scientific">Salisediminibacterium halotolerans</name>
    <dbReference type="NCBI Taxonomy" id="517425"/>
    <lineage>
        <taxon>Bacteria</taxon>
        <taxon>Bacillati</taxon>
        <taxon>Bacillota</taxon>
        <taxon>Bacilli</taxon>
        <taxon>Bacillales</taxon>
        <taxon>Bacillaceae</taxon>
        <taxon>Salisediminibacterium</taxon>
    </lineage>
</organism>
<dbReference type="Proteomes" id="UP000199318">
    <property type="component" value="Unassembled WGS sequence"/>
</dbReference>
<dbReference type="InterPro" id="IPR029058">
    <property type="entry name" value="AB_hydrolase_fold"/>
</dbReference>
<keyword evidence="3" id="KW-1185">Reference proteome</keyword>
<dbReference type="SUPFAM" id="SSF53474">
    <property type="entry name" value="alpha/beta-Hydrolases"/>
    <property type="match status" value="1"/>
</dbReference>
<reference evidence="3" key="1">
    <citation type="submission" date="2016-10" db="EMBL/GenBank/DDBJ databases">
        <authorList>
            <person name="de Groot N.N."/>
        </authorList>
    </citation>
    <scope>NUCLEOTIDE SEQUENCE [LARGE SCALE GENOMIC DNA]</scope>
    <source>
        <strain evidence="3">10nlg</strain>
    </source>
</reference>
<dbReference type="AlphaFoldDB" id="A0A1H9WAH9"/>
<feature type="transmembrane region" description="Helical" evidence="1">
    <location>
        <begin position="63"/>
        <end position="88"/>
    </location>
</feature>
<evidence type="ECO:0000256" key="1">
    <source>
        <dbReference type="SAM" id="Phobius"/>
    </source>
</evidence>
<keyword evidence="1" id="KW-0472">Membrane</keyword>
<feature type="transmembrane region" description="Helical" evidence="1">
    <location>
        <begin position="32"/>
        <end position="51"/>
    </location>
</feature>
<evidence type="ECO:0000313" key="2">
    <source>
        <dbReference type="EMBL" id="SES30956.1"/>
    </source>
</evidence>
<feature type="transmembrane region" description="Helical" evidence="1">
    <location>
        <begin position="123"/>
        <end position="142"/>
    </location>
</feature>
<dbReference type="Gene3D" id="3.40.50.1820">
    <property type="entry name" value="alpha/beta hydrolase"/>
    <property type="match status" value="1"/>
</dbReference>